<comment type="subunit">
    <text evidence="1 10">Homodimer.</text>
</comment>
<organism evidence="13">
    <name type="scientific">Caldithrix abyssi</name>
    <dbReference type="NCBI Taxonomy" id="187145"/>
    <lineage>
        <taxon>Bacteria</taxon>
        <taxon>Pseudomonadati</taxon>
        <taxon>Calditrichota</taxon>
        <taxon>Calditrichia</taxon>
        <taxon>Calditrichales</taxon>
        <taxon>Calditrichaceae</taxon>
        <taxon>Caldithrix</taxon>
    </lineage>
</organism>
<dbReference type="HAMAP" id="MF_02007">
    <property type="entry name" value="Tyr_tRNA_synth_type2"/>
    <property type="match status" value="1"/>
</dbReference>
<dbReference type="GO" id="GO:0006437">
    <property type="term" value="P:tyrosyl-tRNA aminoacylation"/>
    <property type="evidence" value="ECO:0007669"/>
    <property type="project" value="UniProtKB-UniRule"/>
</dbReference>
<dbReference type="Proteomes" id="UP000885779">
    <property type="component" value="Unassembled WGS sequence"/>
</dbReference>
<keyword evidence="6 11" id="KW-0694">RNA-binding</keyword>
<comment type="caution">
    <text evidence="10">Lacks conserved residue(s) required for the propagation of feature annotation.</text>
</comment>
<evidence type="ECO:0000256" key="6">
    <source>
        <dbReference type="ARBA" id="ARBA00022884"/>
    </source>
</evidence>
<proteinExistence type="inferred from homology"/>
<dbReference type="InterPro" id="IPR002305">
    <property type="entry name" value="aa-tRNA-synth_Ic"/>
</dbReference>
<comment type="catalytic activity">
    <reaction evidence="9 10">
        <text>tRNA(Tyr) + L-tyrosine + ATP = L-tyrosyl-tRNA(Tyr) + AMP + diphosphate + H(+)</text>
        <dbReference type="Rhea" id="RHEA:10220"/>
        <dbReference type="Rhea" id="RHEA-COMP:9706"/>
        <dbReference type="Rhea" id="RHEA-COMP:9707"/>
        <dbReference type="ChEBI" id="CHEBI:15378"/>
        <dbReference type="ChEBI" id="CHEBI:30616"/>
        <dbReference type="ChEBI" id="CHEBI:33019"/>
        <dbReference type="ChEBI" id="CHEBI:58315"/>
        <dbReference type="ChEBI" id="CHEBI:78442"/>
        <dbReference type="ChEBI" id="CHEBI:78536"/>
        <dbReference type="ChEBI" id="CHEBI:456215"/>
        <dbReference type="EC" id="6.1.1.1"/>
    </reaction>
</comment>
<dbReference type="PANTHER" id="PTHR11766">
    <property type="entry name" value="TYROSYL-TRNA SYNTHETASE"/>
    <property type="match status" value="1"/>
</dbReference>
<dbReference type="InterPro" id="IPR054608">
    <property type="entry name" value="SYY-like_C"/>
</dbReference>
<accession>A0A7V4UFF3</accession>
<keyword evidence="8 10" id="KW-0030">Aminoacyl-tRNA synthetase</keyword>
<dbReference type="Gene3D" id="3.40.50.620">
    <property type="entry name" value="HUPs"/>
    <property type="match status" value="1"/>
</dbReference>
<reference evidence="13" key="1">
    <citation type="journal article" date="2020" name="mSystems">
        <title>Genome- and Community-Level Interaction Insights into Carbon Utilization and Element Cycling Functions of Hydrothermarchaeota in Hydrothermal Sediment.</title>
        <authorList>
            <person name="Zhou Z."/>
            <person name="Liu Y."/>
            <person name="Xu W."/>
            <person name="Pan J."/>
            <person name="Luo Z.H."/>
            <person name="Li M."/>
        </authorList>
    </citation>
    <scope>NUCLEOTIDE SEQUENCE [LARGE SCALE GENOMIC DNA]</scope>
    <source>
        <strain evidence="13">HyVt-577</strain>
    </source>
</reference>
<dbReference type="Gene3D" id="3.10.290.10">
    <property type="entry name" value="RNA-binding S4 domain"/>
    <property type="match status" value="1"/>
</dbReference>
<evidence type="ECO:0000256" key="10">
    <source>
        <dbReference type="HAMAP-Rule" id="MF_02007"/>
    </source>
</evidence>
<dbReference type="PROSITE" id="PS50889">
    <property type="entry name" value="S4"/>
    <property type="match status" value="1"/>
</dbReference>
<dbReference type="InterPro" id="IPR024088">
    <property type="entry name" value="Tyr-tRNA-ligase_bac-type"/>
</dbReference>
<dbReference type="PRINTS" id="PR01040">
    <property type="entry name" value="TRNASYNTHTYR"/>
</dbReference>
<keyword evidence="3 10" id="KW-0436">Ligase</keyword>
<dbReference type="InterPro" id="IPR002942">
    <property type="entry name" value="S4_RNA-bd"/>
</dbReference>
<name>A0A7V4UFF3_CALAY</name>
<dbReference type="EMBL" id="DRQG01000143">
    <property type="protein sequence ID" value="HGY57082.1"/>
    <property type="molecule type" value="Genomic_DNA"/>
</dbReference>
<keyword evidence="4 10" id="KW-0547">Nucleotide-binding</keyword>
<dbReference type="PROSITE" id="PS00178">
    <property type="entry name" value="AA_TRNA_LIGASE_I"/>
    <property type="match status" value="1"/>
</dbReference>
<evidence type="ECO:0000256" key="3">
    <source>
        <dbReference type="ARBA" id="ARBA00022598"/>
    </source>
</evidence>
<feature type="short sequence motif" description="'HIGH' region" evidence="10">
    <location>
        <begin position="48"/>
        <end position="57"/>
    </location>
</feature>
<dbReference type="Pfam" id="PF22421">
    <property type="entry name" value="SYY_C-terminal"/>
    <property type="match status" value="1"/>
</dbReference>
<evidence type="ECO:0000256" key="2">
    <source>
        <dbReference type="ARBA" id="ARBA00022490"/>
    </source>
</evidence>
<keyword evidence="5 10" id="KW-0067">ATP-binding</keyword>
<evidence type="ECO:0000259" key="12">
    <source>
        <dbReference type="SMART" id="SM00363"/>
    </source>
</evidence>
<dbReference type="CDD" id="cd00165">
    <property type="entry name" value="S4"/>
    <property type="match status" value="1"/>
</dbReference>
<evidence type="ECO:0000313" key="13">
    <source>
        <dbReference type="EMBL" id="HGY57082.1"/>
    </source>
</evidence>
<keyword evidence="7 10" id="KW-0648">Protein biosynthesis</keyword>
<dbReference type="NCBIfam" id="TIGR00234">
    <property type="entry name" value="tyrS"/>
    <property type="match status" value="1"/>
</dbReference>
<dbReference type="FunFam" id="3.40.50.620:FF:000061">
    <property type="entry name" value="Tyrosine--tRNA ligase"/>
    <property type="match status" value="1"/>
</dbReference>
<comment type="function">
    <text evidence="10">Catalyzes the attachment of tyrosine to tRNA(Tyr) in a two-step reaction: tyrosine is first activated by ATP to form Tyr-AMP and then transferred to the acceptor end of tRNA(Tyr).</text>
</comment>
<dbReference type="InterPro" id="IPR036986">
    <property type="entry name" value="S4_RNA-bd_sf"/>
</dbReference>
<dbReference type="EC" id="6.1.1.1" evidence="10"/>
<evidence type="ECO:0000256" key="11">
    <source>
        <dbReference type="PROSITE-ProRule" id="PRU00182"/>
    </source>
</evidence>
<feature type="binding site" evidence="10">
    <location>
        <position position="235"/>
    </location>
    <ligand>
        <name>ATP</name>
        <dbReference type="ChEBI" id="CHEBI:30616"/>
    </ligand>
</feature>
<gene>
    <name evidence="10" type="primary">tyrS</name>
    <name evidence="13" type="ORF">ENK44_15340</name>
</gene>
<dbReference type="GO" id="GO:0004831">
    <property type="term" value="F:tyrosine-tRNA ligase activity"/>
    <property type="evidence" value="ECO:0007669"/>
    <property type="project" value="UniProtKB-UniRule"/>
</dbReference>
<comment type="similarity">
    <text evidence="10">Belongs to the class-I aminoacyl-tRNA synthetase family. TyrS type 2 subfamily.</text>
</comment>
<dbReference type="InterPro" id="IPR024108">
    <property type="entry name" value="Tyr-tRNA-ligase_bac_2"/>
</dbReference>
<evidence type="ECO:0000256" key="4">
    <source>
        <dbReference type="ARBA" id="ARBA00022741"/>
    </source>
</evidence>
<dbReference type="GO" id="GO:0005524">
    <property type="term" value="F:ATP binding"/>
    <property type="evidence" value="ECO:0007669"/>
    <property type="project" value="UniProtKB-UniRule"/>
</dbReference>
<evidence type="ECO:0000256" key="5">
    <source>
        <dbReference type="ARBA" id="ARBA00022840"/>
    </source>
</evidence>
<evidence type="ECO:0000256" key="8">
    <source>
        <dbReference type="ARBA" id="ARBA00023146"/>
    </source>
</evidence>
<dbReference type="SUPFAM" id="SSF52374">
    <property type="entry name" value="Nucleotidylyl transferase"/>
    <property type="match status" value="1"/>
</dbReference>
<dbReference type="InterPro" id="IPR001412">
    <property type="entry name" value="aa-tRNA-synth_I_CS"/>
</dbReference>
<dbReference type="InterPro" id="IPR002307">
    <property type="entry name" value="Tyr-tRNA-ligase"/>
</dbReference>
<comment type="caution">
    <text evidence="13">The sequence shown here is derived from an EMBL/GenBank/DDBJ whole genome shotgun (WGS) entry which is preliminary data.</text>
</comment>
<evidence type="ECO:0000256" key="1">
    <source>
        <dbReference type="ARBA" id="ARBA00011738"/>
    </source>
</evidence>
<evidence type="ECO:0000256" key="7">
    <source>
        <dbReference type="ARBA" id="ARBA00022917"/>
    </source>
</evidence>
<dbReference type="GO" id="GO:0005829">
    <property type="term" value="C:cytosol"/>
    <property type="evidence" value="ECO:0007669"/>
    <property type="project" value="TreeGrafter"/>
</dbReference>
<keyword evidence="2 10" id="KW-0963">Cytoplasm</keyword>
<dbReference type="SUPFAM" id="SSF55174">
    <property type="entry name" value="Alpha-L RNA-binding motif"/>
    <property type="match status" value="1"/>
</dbReference>
<dbReference type="CDD" id="cd00805">
    <property type="entry name" value="TyrRS_core"/>
    <property type="match status" value="1"/>
</dbReference>
<dbReference type="AlphaFoldDB" id="A0A7V4UFF3"/>
<dbReference type="PANTHER" id="PTHR11766:SF1">
    <property type="entry name" value="TYROSINE--TRNA LIGASE"/>
    <property type="match status" value="1"/>
</dbReference>
<dbReference type="Gene3D" id="1.10.240.10">
    <property type="entry name" value="Tyrosyl-Transfer RNA Synthetase"/>
    <property type="match status" value="1"/>
</dbReference>
<feature type="domain" description="RNA-binding S4" evidence="12">
    <location>
        <begin position="342"/>
        <end position="402"/>
    </location>
</feature>
<sequence>MAFPGINEQMDVIKRGTVEVLPEDELVKKLERSLKTNKPLIIKQGFDPTAPDIHLGHTVGIRKLRHFQELGHQVVVIIGDYTAMVGDPSEKNTTRPRLTHEEVMEHAKTYQEQFFKILDKEKTIIRYNGEWFAKLNFAEIMELASKFTVARMLERDDFAKRYAAQQPISIHEFFYPLMQGYDSVMIEADVELGATEQKFNLVIGRNIQREYGQEPQVILTLPVLEGLDGKQRMSKSIGNYIGIDEPPKEIYGKAMSIPDDLIYRYFELVTDVDQAELNKIHKQLQDPSINPRDVKKYLSRTLVRMYYDQDAARQAEKEFENIFVKKDLPDEIPEIPVTENKIRISDLLVQTNTAESKGQARRLIQGGAVSIDGNKINDPFYEVEIRNGQILKVGKRKFVKLVQ</sequence>
<protein>
    <recommendedName>
        <fullName evidence="10">Tyrosine--tRNA ligase</fullName>
        <ecNumber evidence="10">6.1.1.1</ecNumber>
    </recommendedName>
    <alternativeName>
        <fullName evidence="10">Tyrosyl-tRNA synthetase</fullName>
        <shortName evidence="10">TyrRS</shortName>
    </alternativeName>
</protein>
<dbReference type="InterPro" id="IPR014729">
    <property type="entry name" value="Rossmann-like_a/b/a_fold"/>
</dbReference>
<dbReference type="SMART" id="SM00363">
    <property type="entry name" value="S4"/>
    <property type="match status" value="1"/>
</dbReference>
<dbReference type="GO" id="GO:0003723">
    <property type="term" value="F:RNA binding"/>
    <property type="evidence" value="ECO:0007669"/>
    <property type="project" value="UniProtKB-KW"/>
</dbReference>
<comment type="subcellular location">
    <subcellularLocation>
        <location evidence="10">Cytoplasm</location>
    </subcellularLocation>
</comment>
<evidence type="ECO:0000256" key="9">
    <source>
        <dbReference type="ARBA" id="ARBA00048248"/>
    </source>
</evidence>
<dbReference type="Pfam" id="PF00579">
    <property type="entry name" value="tRNA-synt_1b"/>
    <property type="match status" value="1"/>
</dbReference>